<keyword evidence="1" id="KW-0902">Two-component regulatory system</keyword>
<dbReference type="InterPro" id="IPR036641">
    <property type="entry name" value="HPT_dom_sf"/>
</dbReference>
<dbReference type="RefSeq" id="WP_249504231.1">
    <property type="nucleotide sequence ID" value="NZ_CP097253.1"/>
</dbReference>
<feature type="domain" description="HPt" evidence="2">
    <location>
        <begin position="23"/>
        <end position="84"/>
    </location>
</feature>
<evidence type="ECO:0000259" key="2">
    <source>
        <dbReference type="Pfam" id="PF01627"/>
    </source>
</evidence>
<evidence type="ECO:0000256" key="1">
    <source>
        <dbReference type="ARBA" id="ARBA00023012"/>
    </source>
</evidence>
<dbReference type="SUPFAM" id="SSF47226">
    <property type="entry name" value="Histidine-containing phosphotransfer domain, HPT domain"/>
    <property type="match status" value="1"/>
</dbReference>
<dbReference type="Gene3D" id="1.20.120.160">
    <property type="entry name" value="HPT domain"/>
    <property type="match status" value="1"/>
</dbReference>
<reference evidence="3 4" key="1">
    <citation type="submission" date="2022-05" db="EMBL/GenBank/DDBJ databases">
        <title>S8-45 Sphingomonas ultraviolaceadurans.</title>
        <authorList>
            <person name="Liu Y."/>
        </authorList>
    </citation>
    <scope>NUCLEOTIDE SEQUENCE [LARGE SCALE GENOMIC DNA]</scope>
    <source>
        <strain evidence="3 4">S8-45</strain>
    </source>
</reference>
<protein>
    <submittedName>
        <fullName evidence="3">Hpt domain-containing protein</fullName>
    </submittedName>
</protein>
<dbReference type="Pfam" id="PF01627">
    <property type="entry name" value="Hpt"/>
    <property type="match status" value="1"/>
</dbReference>
<dbReference type="InterPro" id="IPR008207">
    <property type="entry name" value="Sig_transdc_His_kin_Hpt_dom"/>
</dbReference>
<dbReference type="Proteomes" id="UP000831921">
    <property type="component" value="Chromosome"/>
</dbReference>
<keyword evidence="4" id="KW-1185">Reference proteome</keyword>
<gene>
    <name evidence="3" type="ORF">M1K48_02055</name>
</gene>
<name>A0ABY5MVE6_9SPHN</name>
<proteinExistence type="predicted"/>
<sequence length="93" mass="10079">MHISPALQFRLALARGACIDRMQDTADWLLAADPSDLHALRQCSHRLVGTLGSYGFDHAARLARDLDRSCEGGLEQVKEAIAALVAGLRGLPR</sequence>
<evidence type="ECO:0000313" key="3">
    <source>
        <dbReference type="EMBL" id="UUR08454.1"/>
    </source>
</evidence>
<dbReference type="EMBL" id="CP097253">
    <property type="protein sequence ID" value="UUR08454.1"/>
    <property type="molecule type" value="Genomic_DNA"/>
</dbReference>
<evidence type="ECO:0000313" key="4">
    <source>
        <dbReference type="Proteomes" id="UP000831921"/>
    </source>
</evidence>
<accession>A0ABY5MVE6</accession>
<organism evidence="3 4">
    <name type="scientific">Sphingomonas glaciei</name>
    <dbReference type="NCBI Taxonomy" id="2938948"/>
    <lineage>
        <taxon>Bacteria</taxon>
        <taxon>Pseudomonadati</taxon>
        <taxon>Pseudomonadota</taxon>
        <taxon>Alphaproteobacteria</taxon>
        <taxon>Sphingomonadales</taxon>
        <taxon>Sphingomonadaceae</taxon>
        <taxon>Sphingomonas</taxon>
    </lineage>
</organism>